<feature type="domain" description="Acetyl xylan esterase" evidence="3">
    <location>
        <begin position="1"/>
        <end position="318"/>
    </location>
</feature>
<name>A0A553K069_9ACTN</name>
<dbReference type="RefSeq" id="WP_143938077.1">
    <property type="nucleotide sequence ID" value="NZ_VKKG01000003.1"/>
</dbReference>
<dbReference type="GO" id="GO:0052689">
    <property type="term" value="F:carboxylic ester hydrolase activity"/>
    <property type="evidence" value="ECO:0007669"/>
    <property type="project" value="TreeGrafter"/>
</dbReference>
<feature type="active site" description="Charge relay system" evidence="1">
    <location>
        <position position="272"/>
    </location>
</feature>
<dbReference type="OrthoDB" id="9770528at2"/>
<dbReference type="PANTHER" id="PTHR40111:SF1">
    <property type="entry name" value="CEPHALOSPORIN-C DEACETYLASE"/>
    <property type="match status" value="1"/>
</dbReference>
<evidence type="ECO:0000256" key="2">
    <source>
        <dbReference type="PIRSR" id="PIRSR639069-2"/>
    </source>
</evidence>
<organism evidence="4 5">
    <name type="scientific">Tessaracoccus rhinocerotis</name>
    <dbReference type="NCBI Taxonomy" id="1689449"/>
    <lineage>
        <taxon>Bacteria</taxon>
        <taxon>Bacillati</taxon>
        <taxon>Actinomycetota</taxon>
        <taxon>Actinomycetes</taxon>
        <taxon>Propionibacteriales</taxon>
        <taxon>Propionibacteriaceae</taxon>
        <taxon>Tessaracoccus</taxon>
    </lineage>
</organism>
<dbReference type="GO" id="GO:0005976">
    <property type="term" value="P:polysaccharide metabolic process"/>
    <property type="evidence" value="ECO:0007669"/>
    <property type="project" value="TreeGrafter"/>
</dbReference>
<evidence type="ECO:0000313" key="5">
    <source>
        <dbReference type="Proteomes" id="UP000317638"/>
    </source>
</evidence>
<gene>
    <name evidence="4" type="ORF">FOJ82_08565</name>
</gene>
<dbReference type="InterPro" id="IPR029058">
    <property type="entry name" value="AB_hydrolase_fold"/>
</dbReference>
<dbReference type="InterPro" id="IPR008391">
    <property type="entry name" value="AXE1_dom"/>
</dbReference>
<dbReference type="EMBL" id="VKKG01000003">
    <property type="protein sequence ID" value="TRY18101.1"/>
    <property type="molecule type" value="Genomic_DNA"/>
</dbReference>
<keyword evidence="5" id="KW-1185">Reference proteome</keyword>
<proteinExistence type="predicted"/>
<dbReference type="InterPro" id="IPR039069">
    <property type="entry name" value="CE7"/>
</dbReference>
<feature type="active site" description="Nucleophile" evidence="1">
    <location>
        <position position="186"/>
    </location>
</feature>
<accession>A0A553K069</accession>
<dbReference type="SUPFAM" id="SSF53474">
    <property type="entry name" value="alpha/beta-Hydrolases"/>
    <property type="match status" value="1"/>
</dbReference>
<reference evidence="4 5" key="1">
    <citation type="submission" date="2019-07" db="EMBL/GenBank/DDBJ databases">
        <authorList>
            <person name="Zhou L.-Y."/>
        </authorList>
    </citation>
    <scope>NUCLEOTIDE SEQUENCE [LARGE SCALE GENOMIC DNA]</scope>
    <source>
        <strain evidence="4 5">YIM 101269</strain>
    </source>
</reference>
<dbReference type="AlphaFoldDB" id="A0A553K069"/>
<feature type="binding site" evidence="2">
    <location>
        <position position="91"/>
    </location>
    <ligand>
        <name>substrate</name>
    </ligand>
</feature>
<evidence type="ECO:0000259" key="3">
    <source>
        <dbReference type="Pfam" id="PF05448"/>
    </source>
</evidence>
<dbReference type="Gene3D" id="3.40.50.1820">
    <property type="entry name" value="alpha/beta hydrolase"/>
    <property type="match status" value="1"/>
</dbReference>
<feature type="active site" description="Charge relay system" evidence="1">
    <location>
        <position position="302"/>
    </location>
</feature>
<dbReference type="PANTHER" id="PTHR40111">
    <property type="entry name" value="CEPHALOSPORIN-C DEACETYLASE"/>
    <property type="match status" value="1"/>
</dbReference>
<sequence length="321" mass="35222">MPLTDLTLAELREFRPDVAEPADFDAFWTRTLEESRAAGGEATLTPATTPVNQLVVEDLTFPGFNGEPIRAWVTRPRTDSPLPAVIEYIGYNGGRGLPGERLQWAAAGYVHVLMDTRGQGSAYGGGGHTPDPHGSEGSVAGWMTKGISSPDTYYYRRVYTDGVRLVDAVRQFPFVDPDRISVTGGSQGGGISVAVAGLSGDVFAVMPDVPYLAHFQRAVELTPQLPFTEVTQYLSVHRDREDVVFNTLSYFDGVNFARRIKAPSLYSVALMDPIVLPSTVFASYNHVPAADKEIAVYKYNGHEGGQIHQWVRQTQWLAERL</sequence>
<dbReference type="Proteomes" id="UP000317638">
    <property type="component" value="Unassembled WGS sequence"/>
</dbReference>
<evidence type="ECO:0000313" key="4">
    <source>
        <dbReference type="EMBL" id="TRY18101.1"/>
    </source>
</evidence>
<dbReference type="Pfam" id="PF05448">
    <property type="entry name" value="AXE1"/>
    <property type="match status" value="1"/>
</dbReference>
<comment type="caution">
    <text evidence="4">The sequence shown here is derived from an EMBL/GenBank/DDBJ whole genome shotgun (WGS) entry which is preliminary data.</text>
</comment>
<protein>
    <submittedName>
        <fullName evidence="4">Acetylxylan esterase</fullName>
    </submittedName>
</protein>
<evidence type="ECO:0000256" key="1">
    <source>
        <dbReference type="PIRSR" id="PIRSR639069-1"/>
    </source>
</evidence>